<dbReference type="EMBL" id="CH954181">
    <property type="protein sequence ID" value="EDV47796.1"/>
    <property type="molecule type" value="Genomic_DNA"/>
</dbReference>
<dbReference type="PhylomeDB" id="B3P223"/>
<protein>
    <submittedName>
        <fullName evidence="2">GG16496</fullName>
    </submittedName>
</protein>
<organism evidence="2 3">
    <name type="scientific">Drosophila erecta</name>
    <name type="common">Fruit fly</name>
    <dbReference type="NCBI Taxonomy" id="7220"/>
    <lineage>
        <taxon>Eukaryota</taxon>
        <taxon>Metazoa</taxon>
        <taxon>Ecdysozoa</taxon>
        <taxon>Arthropoda</taxon>
        <taxon>Hexapoda</taxon>
        <taxon>Insecta</taxon>
        <taxon>Pterygota</taxon>
        <taxon>Neoptera</taxon>
        <taxon>Endopterygota</taxon>
        <taxon>Diptera</taxon>
        <taxon>Brachycera</taxon>
        <taxon>Muscomorpha</taxon>
        <taxon>Ephydroidea</taxon>
        <taxon>Drosophilidae</taxon>
        <taxon>Drosophila</taxon>
        <taxon>Sophophora</taxon>
    </lineage>
</organism>
<proteinExistence type="predicted"/>
<feature type="region of interest" description="Disordered" evidence="1">
    <location>
        <begin position="89"/>
        <end position="145"/>
    </location>
</feature>
<dbReference type="Proteomes" id="UP000008711">
    <property type="component" value="Unassembled WGS sequence"/>
</dbReference>
<accession>B3P223</accession>
<keyword evidence="3" id="KW-1185">Reference proteome</keyword>
<dbReference type="HOGENOM" id="CLU_1143574_0_0_1"/>
<evidence type="ECO:0000256" key="1">
    <source>
        <dbReference type="SAM" id="MobiDB-lite"/>
    </source>
</evidence>
<gene>
    <name evidence="2" type="primary">Dere\GG16496</name>
    <name evidence="2" type="ORF">Dere_GG16496</name>
</gene>
<feature type="compositionally biased region" description="Low complexity" evidence="1">
    <location>
        <begin position="34"/>
        <end position="45"/>
    </location>
</feature>
<feature type="compositionally biased region" description="Basic and acidic residues" evidence="1">
    <location>
        <begin position="98"/>
        <end position="107"/>
    </location>
</feature>
<evidence type="ECO:0000313" key="3">
    <source>
        <dbReference type="Proteomes" id="UP000008711"/>
    </source>
</evidence>
<name>B3P223_DROER</name>
<sequence>MKLTTCQIAKLLPVTAFFLNSPIAASFSFSASPTSASAFRSSSSHSHSHSERPHRSDVLVLRAAEPVGAFATNAVAASATLGSKSIQLTAVQTKSPRNAREAGRQERQMQQPAIQQQLNPPQQHQGRQQQQPQQQPQQKRVQHQMQRVGVLIPASVHVNLTHVQQGFQHFLDFFQLHLSNVTVDFLRDVGEYTQAKKHAHQNRALFVAPALKIPPTCI</sequence>
<reference evidence="2 3" key="2">
    <citation type="journal article" date="2008" name="Bioinformatics">
        <title>Assembly reconciliation.</title>
        <authorList>
            <person name="Zimin A.V."/>
            <person name="Smith D.R."/>
            <person name="Sutton G."/>
            <person name="Yorke J.A."/>
        </authorList>
    </citation>
    <scope>NUCLEOTIDE SEQUENCE [LARGE SCALE GENOMIC DNA]</scope>
    <source>
        <strain evidence="2 3">TSC#14021-0224.01</strain>
    </source>
</reference>
<feature type="compositionally biased region" description="Low complexity" evidence="1">
    <location>
        <begin position="108"/>
        <end position="145"/>
    </location>
</feature>
<evidence type="ECO:0000313" key="2">
    <source>
        <dbReference type="EMBL" id="EDV47796.1"/>
    </source>
</evidence>
<feature type="region of interest" description="Disordered" evidence="1">
    <location>
        <begin position="34"/>
        <end position="55"/>
    </location>
</feature>
<dbReference type="OMA" id="KHPCLPC"/>
<dbReference type="AlphaFoldDB" id="B3P223"/>
<reference evidence="2 3" key="1">
    <citation type="journal article" date="2007" name="Nature">
        <title>Evolution of genes and genomes on the Drosophila phylogeny.</title>
        <authorList>
            <consortium name="Drosophila 12 Genomes Consortium"/>
            <person name="Clark A.G."/>
            <person name="Eisen M.B."/>
            <person name="Smith D.R."/>
            <person name="Bergman C.M."/>
            <person name="Oliver B."/>
            <person name="Markow T.A."/>
            <person name="Kaufman T.C."/>
            <person name="Kellis M."/>
            <person name="Gelbart W."/>
            <person name="Iyer V.N."/>
            <person name="Pollard D.A."/>
            <person name="Sackton T.B."/>
            <person name="Larracuente A.M."/>
            <person name="Singh N.D."/>
            <person name="Abad J.P."/>
            <person name="Abt D.N."/>
            <person name="Adryan B."/>
            <person name="Aguade M."/>
            <person name="Akashi H."/>
            <person name="Anderson W.W."/>
            <person name="Aquadro C.F."/>
            <person name="Ardell D.H."/>
            <person name="Arguello R."/>
            <person name="Artieri C.G."/>
            <person name="Barbash D.A."/>
            <person name="Barker D."/>
            <person name="Barsanti P."/>
            <person name="Batterham P."/>
            <person name="Batzoglou S."/>
            <person name="Begun D."/>
            <person name="Bhutkar A."/>
            <person name="Blanco E."/>
            <person name="Bosak S.A."/>
            <person name="Bradley R.K."/>
            <person name="Brand A.D."/>
            <person name="Brent M.R."/>
            <person name="Brooks A.N."/>
            <person name="Brown R.H."/>
            <person name="Butlin R.K."/>
            <person name="Caggese C."/>
            <person name="Calvi B.R."/>
            <person name="Bernardo de Carvalho A."/>
            <person name="Caspi A."/>
            <person name="Castrezana S."/>
            <person name="Celniker S.E."/>
            <person name="Chang J.L."/>
            <person name="Chapple C."/>
            <person name="Chatterji S."/>
            <person name="Chinwalla A."/>
            <person name="Civetta A."/>
            <person name="Clifton S.W."/>
            <person name="Comeron J.M."/>
            <person name="Costello J.C."/>
            <person name="Coyne J.A."/>
            <person name="Daub J."/>
            <person name="David R.G."/>
            <person name="Delcher A.L."/>
            <person name="Delehaunty K."/>
            <person name="Do C.B."/>
            <person name="Ebling H."/>
            <person name="Edwards K."/>
            <person name="Eickbush T."/>
            <person name="Evans J.D."/>
            <person name="Filipski A."/>
            <person name="Findeiss S."/>
            <person name="Freyhult E."/>
            <person name="Fulton L."/>
            <person name="Fulton R."/>
            <person name="Garcia A.C."/>
            <person name="Gardiner A."/>
            <person name="Garfield D.A."/>
            <person name="Garvin B.E."/>
            <person name="Gibson G."/>
            <person name="Gilbert D."/>
            <person name="Gnerre S."/>
            <person name="Godfrey J."/>
            <person name="Good R."/>
            <person name="Gotea V."/>
            <person name="Gravely B."/>
            <person name="Greenberg A.J."/>
            <person name="Griffiths-Jones S."/>
            <person name="Gross S."/>
            <person name="Guigo R."/>
            <person name="Gustafson E.A."/>
            <person name="Haerty W."/>
            <person name="Hahn M.W."/>
            <person name="Halligan D.L."/>
            <person name="Halpern A.L."/>
            <person name="Halter G.M."/>
            <person name="Han M.V."/>
            <person name="Heger A."/>
            <person name="Hillier L."/>
            <person name="Hinrichs A.S."/>
            <person name="Holmes I."/>
            <person name="Hoskins R.A."/>
            <person name="Hubisz M.J."/>
            <person name="Hultmark D."/>
            <person name="Huntley M.A."/>
            <person name="Jaffe D.B."/>
            <person name="Jagadeeshan S."/>
            <person name="Jeck W.R."/>
            <person name="Johnson J."/>
            <person name="Jones C.D."/>
            <person name="Jordan W.C."/>
            <person name="Karpen G.H."/>
            <person name="Kataoka E."/>
            <person name="Keightley P.D."/>
            <person name="Kheradpour P."/>
            <person name="Kirkness E.F."/>
            <person name="Koerich L.B."/>
            <person name="Kristiansen K."/>
            <person name="Kudrna D."/>
            <person name="Kulathinal R.J."/>
            <person name="Kumar S."/>
            <person name="Kwok R."/>
            <person name="Lander E."/>
            <person name="Langley C.H."/>
            <person name="Lapoint R."/>
            <person name="Lazzaro B.P."/>
            <person name="Lee S.J."/>
            <person name="Levesque L."/>
            <person name="Li R."/>
            <person name="Lin C.F."/>
            <person name="Lin M.F."/>
            <person name="Lindblad-Toh K."/>
            <person name="Llopart A."/>
            <person name="Long M."/>
            <person name="Low L."/>
            <person name="Lozovsky E."/>
            <person name="Lu J."/>
            <person name="Luo M."/>
            <person name="Machado C.A."/>
            <person name="Makalowski W."/>
            <person name="Marzo M."/>
            <person name="Matsuda M."/>
            <person name="Matzkin L."/>
            <person name="McAllister B."/>
            <person name="McBride C.S."/>
            <person name="McKernan B."/>
            <person name="McKernan K."/>
            <person name="Mendez-Lago M."/>
            <person name="Minx P."/>
            <person name="Mollenhauer M.U."/>
            <person name="Montooth K."/>
            <person name="Mount S.M."/>
            <person name="Mu X."/>
            <person name="Myers E."/>
            <person name="Negre B."/>
            <person name="Newfeld S."/>
            <person name="Nielsen R."/>
            <person name="Noor M.A."/>
            <person name="O'Grady P."/>
            <person name="Pachter L."/>
            <person name="Papaceit M."/>
            <person name="Parisi M.J."/>
            <person name="Parisi M."/>
            <person name="Parts L."/>
            <person name="Pedersen J.S."/>
            <person name="Pesole G."/>
            <person name="Phillippy A.M."/>
            <person name="Ponting C.P."/>
            <person name="Pop M."/>
            <person name="Porcelli D."/>
            <person name="Powell J.R."/>
            <person name="Prohaska S."/>
            <person name="Pruitt K."/>
            <person name="Puig M."/>
            <person name="Quesneville H."/>
            <person name="Ram K.R."/>
            <person name="Rand D."/>
            <person name="Rasmussen M.D."/>
            <person name="Reed L.K."/>
            <person name="Reenan R."/>
            <person name="Reily A."/>
            <person name="Remington K.A."/>
            <person name="Rieger T.T."/>
            <person name="Ritchie M.G."/>
            <person name="Robin C."/>
            <person name="Rogers Y.H."/>
            <person name="Rohde C."/>
            <person name="Rozas J."/>
            <person name="Rubenfield M.J."/>
            <person name="Ruiz A."/>
            <person name="Russo S."/>
            <person name="Salzberg S.L."/>
            <person name="Sanchez-Gracia A."/>
            <person name="Saranga D.J."/>
            <person name="Sato H."/>
            <person name="Schaeffer S.W."/>
            <person name="Schatz M.C."/>
            <person name="Schlenke T."/>
            <person name="Schwartz R."/>
            <person name="Segarra C."/>
            <person name="Singh R.S."/>
            <person name="Sirot L."/>
            <person name="Sirota M."/>
            <person name="Sisneros N.B."/>
            <person name="Smith C.D."/>
            <person name="Smith T.F."/>
            <person name="Spieth J."/>
            <person name="Stage D.E."/>
            <person name="Stark A."/>
            <person name="Stephan W."/>
            <person name="Strausberg R.L."/>
            <person name="Strempel S."/>
            <person name="Sturgill D."/>
            <person name="Sutton G."/>
            <person name="Sutton G.G."/>
            <person name="Tao W."/>
            <person name="Teichmann S."/>
            <person name="Tobari Y.N."/>
            <person name="Tomimura Y."/>
            <person name="Tsolas J.M."/>
            <person name="Valente V.L."/>
            <person name="Venter E."/>
            <person name="Venter J.C."/>
            <person name="Vicario S."/>
            <person name="Vieira F.G."/>
            <person name="Vilella A.J."/>
            <person name="Villasante A."/>
            <person name="Walenz B."/>
            <person name="Wang J."/>
            <person name="Wasserman M."/>
            <person name="Watts T."/>
            <person name="Wilson D."/>
            <person name="Wilson R.K."/>
            <person name="Wing R.A."/>
            <person name="Wolfner M.F."/>
            <person name="Wong A."/>
            <person name="Wong G.K."/>
            <person name="Wu C.I."/>
            <person name="Wu G."/>
            <person name="Yamamoto D."/>
            <person name="Yang H.P."/>
            <person name="Yang S.P."/>
            <person name="Yorke J.A."/>
            <person name="Yoshida K."/>
            <person name="Zdobnov E."/>
            <person name="Zhang P."/>
            <person name="Zhang Y."/>
            <person name="Zimin A.V."/>
            <person name="Baldwin J."/>
            <person name="Abdouelleil A."/>
            <person name="Abdulkadir J."/>
            <person name="Abebe A."/>
            <person name="Abera B."/>
            <person name="Abreu J."/>
            <person name="Acer S.C."/>
            <person name="Aftuck L."/>
            <person name="Alexander A."/>
            <person name="An P."/>
            <person name="Anderson E."/>
            <person name="Anderson S."/>
            <person name="Arachi H."/>
            <person name="Azer M."/>
            <person name="Bachantsang P."/>
            <person name="Barry A."/>
            <person name="Bayul T."/>
            <person name="Berlin A."/>
            <person name="Bessette D."/>
            <person name="Bloom T."/>
            <person name="Blye J."/>
            <person name="Boguslavskiy L."/>
            <person name="Bonnet C."/>
            <person name="Boukhgalter B."/>
            <person name="Bourzgui I."/>
            <person name="Brown A."/>
            <person name="Cahill P."/>
            <person name="Channer S."/>
            <person name="Cheshatsang Y."/>
            <person name="Chuda L."/>
            <person name="Citroen M."/>
            <person name="Collymore A."/>
            <person name="Cooke P."/>
            <person name="Costello M."/>
            <person name="D'Aco K."/>
            <person name="Daza R."/>
            <person name="De Haan G."/>
            <person name="DeGray S."/>
            <person name="DeMaso C."/>
            <person name="Dhargay N."/>
            <person name="Dooley K."/>
            <person name="Dooley E."/>
            <person name="Doricent M."/>
            <person name="Dorje P."/>
            <person name="Dorjee K."/>
            <person name="Dupes A."/>
            <person name="Elong R."/>
            <person name="Falk J."/>
            <person name="Farina A."/>
            <person name="Faro S."/>
            <person name="Ferguson D."/>
            <person name="Fisher S."/>
            <person name="Foley C.D."/>
            <person name="Franke A."/>
            <person name="Friedrich D."/>
            <person name="Gadbois L."/>
            <person name="Gearin G."/>
            <person name="Gearin C.R."/>
            <person name="Giannoukos G."/>
            <person name="Goode T."/>
            <person name="Graham J."/>
            <person name="Grandbois E."/>
            <person name="Grewal S."/>
            <person name="Gyaltsen K."/>
            <person name="Hafez N."/>
            <person name="Hagos B."/>
            <person name="Hall J."/>
            <person name="Henson C."/>
            <person name="Hollinger A."/>
            <person name="Honan T."/>
            <person name="Huard M.D."/>
            <person name="Hughes L."/>
            <person name="Hurhula B."/>
            <person name="Husby M.E."/>
            <person name="Kamat A."/>
            <person name="Kanga B."/>
            <person name="Kashin S."/>
            <person name="Khazanovich D."/>
            <person name="Kisner P."/>
            <person name="Lance K."/>
            <person name="Lara M."/>
            <person name="Lee W."/>
            <person name="Lennon N."/>
            <person name="Letendre F."/>
            <person name="LeVine R."/>
            <person name="Lipovsky A."/>
            <person name="Liu X."/>
            <person name="Liu J."/>
            <person name="Liu S."/>
            <person name="Lokyitsang T."/>
            <person name="Lokyitsang Y."/>
            <person name="Lubonja R."/>
            <person name="Lui A."/>
            <person name="MacDonald P."/>
            <person name="Magnisalis V."/>
            <person name="Maru K."/>
            <person name="Matthews C."/>
            <person name="McCusker W."/>
            <person name="McDonough S."/>
            <person name="Mehta T."/>
            <person name="Meldrim J."/>
            <person name="Meneus L."/>
            <person name="Mihai O."/>
            <person name="Mihalev A."/>
            <person name="Mihova T."/>
            <person name="Mittelman R."/>
            <person name="Mlenga V."/>
            <person name="Montmayeur A."/>
            <person name="Mulrain L."/>
            <person name="Navidi A."/>
            <person name="Naylor J."/>
            <person name="Negash T."/>
            <person name="Nguyen T."/>
            <person name="Nguyen N."/>
            <person name="Nicol R."/>
            <person name="Norbu C."/>
            <person name="Norbu N."/>
            <person name="Novod N."/>
            <person name="O'Neill B."/>
            <person name="Osman S."/>
            <person name="Markiewicz E."/>
            <person name="Oyono O.L."/>
            <person name="Patti C."/>
            <person name="Phunkhang P."/>
            <person name="Pierre F."/>
            <person name="Priest M."/>
            <person name="Raghuraman S."/>
            <person name="Rege F."/>
            <person name="Reyes R."/>
            <person name="Rise C."/>
            <person name="Rogov P."/>
            <person name="Ross K."/>
            <person name="Ryan E."/>
            <person name="Settipalli S."/>
            <person name="Shea T."/>
            <person name="Sherpa N."/>
            <person name="Shi L."/>
            <person name="Shih D."/>
            <person name="Sparrow T."/>
            <person name="Spaulding J."/>
            <person name="Stalker J."/>
            <person name="Stange-Thomann N."/>
            <person name="Stavropoulos S."/>
            <person name="Stone C."/>
            <person name="Strader C."/>
            <person name="Tesfaye S."/>
            <person name="Thomson T."/>
            <person name="Thoulutsang Y."/>
            <person name="Thoulutsang D."/>
            <person name="Topham K."/>
            <person name="Topping I."/>
            <person name="Tsamla T."/>
            <person name="Vassiliev H."/>
            <person name="Vo A."/>
            <person name="Wangchuk T."/>
            <person name="Wangdi T."/>
            <person name="Weiand M."/>
            <person name="Wilkinson J."/>
            <person name="Wilson A."/>
            <person name="Yadav S."/>
            <person name="Young G."/>
            <person name="Yu Q."/>
            <person name="Zembek L."/>
            <person name="Zhong D."/>
            <person name="Zimmer A."/>
            <person name="Zwirko Z."/>
            <person name="Jaffe D.B."/>
            <person name="Alvarez P."/>
            <person name="Brockman W."/>
            <person name="Butler J."/>
            <person name="Chin C."/>
            <person name="Gnerre S."/>
            <person name="Grabherr M."/>
            <person name="Kleber M."/>
            <person name="Mauceli E."/>
            <person name="MacCallum I."/>
        </authorList>
    </citation>
    <scope>NUCLEOTIDE SEQUENCE [LARGE SCALE GENOMIC DNA]</scope>
    <source>
        <strain evidence="2 3">TSC#14021-0224.01</strain>
    </source>
</reference>
<dbReference type="OrthoDB" id="1890790at2759"/>